<evidence type="ECO:0000313" key="6">
    <source>
        <dbReference type="Proteomes" id="UP000001058"/>
    </source>
</evidence>
<protein>
    <recommendedName>
        <fullName evidence="4">Sucrose synthase first GT-B domain-containing protein</fullName>
    </recommendedName>
</protein>
<evidence type="ECO:0000313" key="5">
    <source>
        <dbReference type="EMBL" id="EFJ50958.1"/>
    </source>
</evidence>
<evidence type="ECO:0000256" key="3">
    <source>
        <dbReference type="ARBA" id="ARBA00024883"/>
    </source>
</evidence>
<evidence type="ECO:0000259" key="4">
    <source>
        <dbReference type="Pfam" id="PF00862"/>
    </source>
</evidence>
<keyword evidence="1" id="KW-0328">Glycosyltransferase</keyword>
<dbReference type="OrthoDB" id="512920at2759"/>
<evidence type="ECO:0000256" key="2">
    <source>
        <dbReference type="ARBA" id="ARBA00022679"/>
    </source>
</evidence>
<dbReference type="Pfam" id="PF00862">
    <property type="entry name" value="GT-B_Sucrose_synth"/>
    <property type="match status" value="1"/>
</dbReference>
<dbReference type="GeneID" id="9621082"/>
<dbReference type="PANTHER" id="PTHR46039">
    <property type="entry name" value="SUCROSE-PHOSPHATE SYNTHASE 3-RELATED"/>
    <property type="match status" value="1"/>
</dbReference>
<proteinExistence type="predicted"/>
<dbReference type="STRING" id="3068.D8TNB0"/>
<dbReference type="InParanoid" id="D8TNB0"/>
<keyword evidence="2" id="KW-0808">Transferase</keyword>
<feature type="non-terminal residue" evidence="5">
    <location>
        <position position="1"/>
    </location>
</feature>
<gene>
    <name evidence="5" type="ORF">VOLCADRAFT_57787</name>
</gene>
<accession>D8TNB0</accession>
<comment type="function">
    <text evidence="3">Plays a role in photosynthetic sucrose synthesis by catalyzing the rate-limiting step of sucrose biosynthesis from UDP-glucose and fructose- 6-phosphate. Involved in the regulation of carbon partitioning in the leaves of plants. May regulate the synthesis of sucrose and therefore play a major role as a limiting factor in the export of photoassimilates out of the leaf. Plays a role for sucrose availability that is essential for plant growth and fiber elongation.</text>
</comment>
<dbReference type="KEGG" id="vcn:VOLCADRAFT_57787"/>
<dbReference type="GO" id="GO:0016757">
    <property type="term" value="F:glycosyltransferase activity"/>
    <property type="evidence" value="ECO:0007669"/>
    <property type="project" value="UniProtKB-KW"/>
</dbReference>
<organism evidence="6">
    <name type="scientific">Volvox carteri f. nagariensis</name>
    <dbReference type="NCBI Taxonomy" id="3068"/>
    <lineage>
        <taxon>Eukaryota</taxon>
        <taxon>Viridiplantae</taxon>
        <taxon>Chlorophyta</taxon>
        <taxon>core chlorophytes</taxon>
        <taxon>Chlorophyceae</taxon>
        <taxon>CS clade</taxon>
        <taxon>Chlamydomonadales</taxon>
        <taxon>Volvocaceae</taxon>
        <taxon>Volvox</taxon>
    </lineage>
</organism>
<reference evidence="5 6" key="1">
    <citation type="journal article" date="2010" name="Science">
        <title>Genomic analysis of organismal complexity in the multicellular green alga Volvox carteri.</title>
        <authorList>
            <person name="Prochnik S.E."/>
            <person name="Umen J."/>
            <person name="Nedelcu A.M."/>
            <person name="Hallmann A."/>
            <person name="Miller S.M."/>
            <person name="Nishii I."/>
            <person name="Ferris P."/>
            <person name="Kuo A."/>
            <person name="Mitros T."/>
            <person name="Fritz-Laylin L.K."/>
            <person name="Hellsten U."/>
            <person name="Chapman J."/>
            <person name="Simakov O."/>
            <person name="Rensing S.A."/>
            <person name="Terry A."/>
            <person name="Pangilinan J."/>
            <person name="Kapitonov V."/>
            <person name="Jurka J."/>
            <person name="Salamov A."/>
            <person name="Shapiro H."/>
            <person name="Schmutz J."/>
            <person name="Grimwood J."/>
            <person name="Lindquist E."/>
            <person name="Lucas S."/>
            <person name="Grigoriev I.V."/>
            <person name="Schmitt R."/>
            <person name="Kirk D."/>
            <person name="Rokhsar D.S."/>
        </authorList>
    </citation>
    <scope>NUCLEOTIDE SEQUENCE [LARGE SCALE GENOMIC DNA]</scope>
    <source>
        <strain evidence="6">f. Nagariensis / Eve</strain>
    </source>
</reference>
<dbReference type="EMBL" id="GL378329">
    <property type="protein sequence ID" value="EFJ50958.1"/>
    <property type="molecule type" value="Genomic_DNA"/>
</dbReference>
<dbReference type="Gene3D" id="3.40.50.2000">
    <property type="entry name" value="Glycogen Phosphorylase B"/>
    <property type="match status" value="2"/>
</dbReference>
<dbReference type="InterPro" id="IPR044161">
    <property type="entry name" value="SPS"/>
</dbReference>
<dbReference type="SUPFAM" id="SSF53756">
    <property type="entry name" value="UDP-Glycosyltransferase/glycogen phosphorylase"/>
    <property type="match status" value="1"/>
</dbReference>
<evidence type="ECO:0000256" key="1">
    <source>
        <dbReference type="ARBA" id="ARBA00022676"/>
    </source>
</evidence>
<sequence>KYYVNQILSLDEDSLRRSWNKVCRANRDNQIEKDARIEYLSWRVWAMKRKRAAIAARQAYLRRVNAVNGEEDDESDERTALLYLDDLDTTVNLEVGWDLATEKGVAPSAAVSPPTEADLDLLVHRYPRLYVVLISLHGLVRGSRMELGRDPDTGGQVKYVVELARALGRIPSVARVDLLTRLIADPKVRHALGWSVSGPENPPCGGDGGSDPLTGAFIVRLPCGPSDVYLRKEDLWPYIRDFADRALRHITSTLARLSASGTPSELWAVHGHYADAGEAAALIAASLGCPMLMTGHSLGRNKKAHLLASGSVSLSEMEATYRISRRIEAEERSLDSAVVVFTSTQQEVKEQWGLYDGYRERLAEALTQRGVPGLHVPAMAVIPPGLDFSALKVALPADPISQLLERHTAKTSIPRPRSPALFMQVHRFLRNPAKPVILAMSRPDAKKNVAALIKAYGSSAVLRDLANLVLVLGNRDVIDSMASGSARVMEGVLKLVDAYDLYGSVAYPKRHSQSDISDIYHLAAATRGVFVNVALQVCEGARRKGGRGGGDAFP</sequence>
<dbReference type="Proteomes" id="UP000001058">
    <property type="component" value="Unassembled WGS sequence"/>
</dbReference>
<dbReference type="eggNOG" id="KOG0853">
    <property type="taxonomic scope" value="Eukaryota"/>
</dbReference>
<feature type="domain" description="Sucrose synthase first GT-B" evidence="4">
    <location>
        <begin position="229"/>
        <end position="388"/>
    </location>
</feature>
<dbReference type="AlphaFoldDB" id="D8TNB0"/>
<dbReference type="RefSeq" id="XP_002947970.1">
    <property type="nucleotide sequence ID" value="XM_002947924.1"/>
</dbReference>
<dbReference type="PANTHER" id="PTHR46039:SF5">
    <property type="entry name" value="SUCROSE-PHOSPHATE SYNTHASE 3-RELATED"/>
    <property type="match status" value="1"/>
</dbReference>
<dbReference type="InterPro" id="IPR000368">
    <property type="entry name" value="Sucrose_synth_GT-B1"/>
</dbReference>
<name>D8TNB0_VOLCA</name>
<dbReference type="FunCoup" id="D8TNB0">
    <property type="interactions" value="200"/>
</dbReference>
<keyword evidence="6" id="KW-1185">Reference proteome</keyword>